<feature type="compositionally biased region" description="Polar residues" evidence="4">
    <location>
        <begin position="1311"/>
        <end position="1320"/>
    </location>
</feature>
<evidence type="ECO:0000256" key="3">
    <source>
        <dbReference type="SAM" id="Coils"/>
    </source>
</evidence>
<keyword evidence="1" id="KW-0430">Lectin</keyword>
<feature type="region of interest" description="Disordered" evidence="4">
    <location>
        <begin position="1400"/>
        <end position="1457"/>
    </location>
</feature>
<dbReference type="OrthoDB" id="545730at2759"/>
<feature type="coiled-coil region" evidence="3">
    <location>
        <begin position="529"/>
        <end position="594"/>
    </location>
</feature>
<feature type="compositionally biased region" description="Polar residues" evidence="4">
    <location>
        <begin position="1131"/>
        <end position="1144"/>
    </location>
</feature>
<dbReference type="InterPro" id="IPR033989">
    <property type="entry name" value="CD209-like_CTLD"/>
</dbReference>
<feature type="region of interest" description="Disordered" evidence="4">
    <location>
        <begin position="1475"/>
        <end position="1508"/>
    </location>
</feature>
<dbReference type="InterPro" id="IPR001304">
    <property type="entry name" value="C-type_lectin-like"/>
</dbReference>
<dbReference type="InterPro" id="IPR016187">
    <property type="entry name" value="CTDL_fold"/>
</dbReference>
<gene>
    <name evidence="7" type="ORF">MMEN_LOCUS12479</name>
</gene>
<keyword evidence="3" id="KW-0175">Coiled coil</keyword>
<feature type="compositionally biased region" description="Polar residues" evidence="4">
    <location>
        <begin position="1247"/>
        <end position="1256"/>
    </location>
</feature>
<name>A0A8S4B3G9_9TELE</name>
<evidence type="ECO:0000256" key="4">
    <source>
        <dbReference type="SAM" id="MobiDB-lite"/>
    </source>
</evidence>
<feature type="transmembrane region" description="Helical" evidence="5">
    <location>
        <begin position="333"/>
        <end position="352"/>
    </location>
</feature>
<dbReference type="PROSITE" id="PS50041">
    <property type="entry name" value="C_TYPE_LECTIN_2"/>
    <property type="match status" value="3"/>
</dbReference>
<dbReference type="Gene3D" id="3.10.100.10">
    <property type="entry name" value="Mannose-Binding Protein A, subunit A"/>
    <property type="match status" value="3"/>
</dbReference>
<dbReference type="PROSITE" id="PS00615">
    <property type="entry name" value="C_TYPE_LECTIN_1"/>
    <property type="match status" value="2"/>
</dbReference>
<evidence type="ECO:0000256" key="1">
    <source>
        <dbReference type="ARBA" id="ARBA00022734"/>
    </source>
</evidence>
<feature type="region of interest" description="Disordered" evidence="4">
    <location>
        <begin position="1209"/>
        <end position="1378"/>
    </location>
</feature>
<dbReference type="PANTHER" id="PTHR22545">
    <property type="entry name" value="CENTROSOMAL PROTEIN OF 95 KDA"/>
    <property type="match status" value="1"/>
</dbReference>
<keyword evidence="5" id="KW-1133">Transmembrane helix</keyword>
<feature type="transmembrane region" description="Helical" evidence="5">
    <location>
        <begin position="123"/>
        <end position="143"/>
    </location>
</feature>
<dbReference type="Pfam" id="PF00059">
    <property type="entry name" value="Lectin_C"/>
    <property type="match status" value="3"/>
</dbReference>
<proteinExistence type="predicted"/>
<evidence type="ECO:0000259" key="6">
    <source>
        <dbReference type="PROSITE" id="PS50041"/>
    </source>
</evidence>
<feature type="compositionally biased region" description="Basic residues" evidence="4">
    <location>
        <begin position="1490"/>
        <end position="1502"/>
    </location>
</feature>
<feature type="compositionally biased region" description="Polar residues" evidence="4">
    <location>
        <begin position="1218"/>
        <end position="1229"/>
    </location>
</feature>
<feature type="region of interest" description="Disordered" evidence="4">
    <location>
        <begin position="1099"/>
        <end position="1144"/>
    </location>
</feature>
<dbReference type="InterPro" id="IPR044039">
    <property type="entry name" value="DUF5745"/>
</dbReference>
<evidence type="ECO:0000256" key="2">
    <source>
        <dbReference type="ARBA" id="ARBA00023157"/>
    </source>
</evidence>
<evidence type="ECO:0000313" key="8">
    <source>
        <dbReference type="Proteomes" id="UP000677803"/>
    </source>
</evidence>
<feature type="domain" description="C-type lectin" evidence="6">
    <location>
        <begin position="603"/>
        <end position="715"/>
    </location>
</feature>
<feature type="domain" description="C-type lectin" evidence="6">
    <location>
        <begin position="391"/>
        <end position="505"/>
    </location>
</feature>
<reference evidence="7" key="1">
    <citation type="submission" date="2021-05" db="EMBL/GenBank/DDBJ databases">
        <authorList>
            <person name="Tigano A."/>
        </authorList>
    </citation>
    <scope>NUCLEOTIDE SEQUENCE</scope>
</reference>
<comment type="caution">
    <text evidence="7">The sequence shown here is derived from an EMBL/GenBank/DDBJ whole genome shotgun (WGS) entry which is preliminary data.</text>
</comment>
<keyword evidence="8" id="KW-1185">Reference proteome</keyword>
<dbReference type="GO" id="GO:0030246">
    <property type="term" value="F:carbohydrate binding"/>
    <property type="evidence" value="ECO:0007669"/>
    <property type="project" value="UniProtKB-KW"/>
</dbReference>
<keyword evidence="5" id="KW-0812">Transmembrane</keyword>
<dbReference type="GO" id="GO:0000922">
    <property type="term" value="C:spindle pole"/>
    <property type="evidence" value="ECO:0007669"/>
    <property type="project" value="InterPro"/>
</dbReference>
<dbReference type="InterPro" id="IPR026619">
    <property type="entry name" value="CEP95"/>
</dbReference>
<evidence type="ECO:0000313" key="7">
    <source>
        <dbReference type="EMBL" id="CAG5928839.1"/>
    </source>
</evidence>
<feature type="compositionally biased region" description="Basic residues" evidence="4">
    <location>
        <begin position="1553"/>
        <end position="1562"/>
    </location>
</feature>
<feature type="region of interest" description="Disordered" evidence="4">
    <location>
        <begin position="1546"/>
        <end position="1573"/>
    </location>
</feature>
<dbReference type="InterPro" id="IPR016186">
    <property type="entry name" value="C-type_lectin-like/link_sf"/>
</dbReference>
<feature type="compositionally biased region" description="Basic and acidic residues" evidence="4">
    <location>
        <begin position="1403"/>
        <end position="1414"/>
    </location>
</feature>
<dbReference type="Proteomes" id="UP000677803">
    <property type="component" value="Unassembled WGS sequence"/>
</dbReference>
<keyword evidence="5" id="KW-0472">Membrane</keyword>
<evidence type="ECO:0000256" key="5">
    <source>
        <dbReference type="SAM" id="Phobius"/>
    </source>
</evidence>
<feature type="domain" description="C-type lectin" evidence="6">
    <location>
        <begin position="852"/>
        <end position="964"/>
    </location>
</feature>
<dbReference type="CDD" id="cd03590">
    <property type="entry name" value="CLECT_DC-SIGN_like"/>
    <property type="match status" value="3"/>
</dbReference>
<dbReference type="SUPFAM" id="SSF56436">
    <property type="entry name" value="C-type lectin-like"/>
    <property type="match status" value="3"/>
</dbReference>
<keyword evidence="2" id="KW-1015">Disulfide bond</keyword>
<dbReference type="InterPro" id="IPR018378">
    <property type="entry name" value="C-type_lectin_CS"/>
</dbReference>
<dbReference type="SMART" id="SM00034">
    <property type="entry name" value="CLECT"/>
    <property type="match status" value="3"/>
</dbReference>
<feature type="coiled-coil region" evidence="3">
    <location>
        <begin position="1661"/>
        <end position="1691"/>
    </location>
</feature>
<dbReference type="PANTHER" id="PTHR22545:SF0">
    <property type="entry name" value="CENTROSOMAL PROTEIN OF 95 KDA"/>
    <property type="match status" value="1"/>
</dbReference>
<dbReference type="EMBL" id="CAJRST010013335">
    <property type="protein sequence ID" value="CAG5928839.1"/>
    <property type="molecule type" value="Genomic_DNA"/>
</dbReference>
<feature type="transmembrane region" description="Helical" evidence="5">
    <location>
        <begin position="93"/>
        <end position="117"/>
    </location>
</feature>
<feature type="coiled-coil region" evidence="3">
    <location>
        <begin position="1766"/>
        <end position="1808"/>
    </location>
</feature>
<organism evidence="7 8">
    <name type="scientific">Menidia menidia</name>
    <name type="common">Atlantic silverside</name>
    <dbReference type="NCBI Taxonomy" id="238744"/>
    <lineage>
        <taxon>Eukaryota</taxon>
        <taxon>Metazoa</taxon>
        <taxon>Chordata</taxon>
        <taxon>Craniata</taxon>
        <taxon>Vertebrata</taxon>
        <taxon>Euteleostomi</taxon>
        <taxon>Actinopterygii</taxon>
        <taxon>Neopterygii</taxon>
        <taxon>Teleostei</taxon>
        <taxon>Neoteleostei</taxon>
        <taxon>Acanthomorphata</taxon>
        <taxon>Ovalentaria</taxon>
        <taxon>Atherinomorphae</taxon>
        <taxon>Atheriniformes</taxon>
        <taxon>Atherinopsidae</taxon>
        <taxon>Menidiinae</taxon>
        <taxon>Menidia</taxon>
    </lineage>
</organism>
<dbReference type="Pfam" id="PF19016">
    <property type="entry name" value="DUF5745"/>
    <property type="match status" value="1"/>
</dbReference>
<protein>
    <submittedName>
        <fullName evidence="7">(Atlantic silverside) hypothetical protein</fullName>
    </submittedName>
</protein>
<dbReference type="GO" id="GO:0005813">
    <property type="term" value="C:centrosome"/>
    <property type="evidence" value="ECO:0007669"/>
    <property type="project" value="InterPro"/>
</dbReference>
<accession>A0A8S4B3G9</accession>
<feature type="transmembrane region" description="Helical" evidence="5">
    <location>
        <begin position="60"/>
        <end position="81"/>
    </location>
</feature>
<sequence>MGFALGAIGGCILGATEDPMDKIVSMMTTSGSLKPVMEEVRVVGALGLGSLLGATALTTAMTSVIAGVIFAAVVASVFVTWRTCTSSHKNSVGLWASAGFASAIGTTLSGATFGMVIEWIVKGYGMVGLLWALSFFTVLKTPLRYVFKLFWKQGEICCTLGSEVWSREQENIEITDLQQRQKVTVLIEQRILSLEKGGSTNKMEDSATWASQQREREQIERRRLVNQEAEMEQRTIQDWINTVMNEEDKACASFSKKRTMQKEKWITPQIPSNADSLTTNCAMLVPKMVRVTHREESEISMDYANIPDAAARNIPVKHNEVYPVAPGRNVYKLVAVSFGFLCILQVALNIYLRLAFHNQDSSDSIGKNRTGGLHDIIKLSDQYFQQGWVYFPPSFYYISTTRKSWKESREDCLQRAADLVIINTKEEQNFARLFGKFTWIGLSEERTQGKWKWVDGTPLTKSYWGPGEPNGFEGKTEDCVEIRFHDIENSWNDIPCEDQNFWICEKMAKSWKESREDCLLRAADLVNINTNIKTSNKNLTEERDELKRKLNDFASYHTSVIEEREELKRTKSGIEATNRNLTEERDELKRKLNDLGNPGWTLFRGSAYYVSATIRTWEGSRNYCREKGADLMIINSEEEQNFANLFGTNMWIGLSDSDFEGTWKWVDGTQMTESFWTEKEPNGGTKENCGNIKSFNEKSSWNDEMCSMNHYWICEKLLNVNAASPNNAASKSLSYEERKGNRAAAGAKLYKLVAVTTGLICVLQTALNISLCFALYNKSGNKTLTEETEELKKSFEIESSNKNITEEQDELQRKLTDLDTEASNKNLTEERDVLKGKLNDIDKYAQDGWLYFRGSVYYISTIRKTWQDSQLDCWNRGADLVVINSKEEEVFTRKPQNVLWIGLTDKVSEGHWKWVDGTPLTQSYWFFGEPNNFNGRDEDCAEIQQYNIERSWNDVTCTNENFFIWLQLSFVHSRFMGTQEGDRNWVDVANDLLSKCHINLRLKKLTDCNADVFIALYENIFGEKVPDFVATPCSQEDDVHNVQSVIDSLSLDYLQISLSHITGENVVRGDKESIKNLLEIFDGLLEYLNEEIEESQNIEFSDTLNVDEPAETKKPSVDATQQQESKEEGMSVSSHGESTFPSDKQSLYSLNAEDVESTSEPLELGVSARTFTDRQEGLVVPVQTSDSADPSDPVAIKEAPQTEVMHSAIPLQPPHQGNAPNGPSVTSAAGLSRGLSEDTPAAKTETSKPASETVTNGIRCPAICPSPAVSEKSASSRQSGKAEEEGESIEPTNGGPRRVLFRTQPDVLFLTLQNDMMSITPSPPDTEEEVDQEGPSSTQRFKDRGISHRHRTSLRAPREDEGLSNRKRRNKRAEEELHHISEKLSNRLEELDQMLKQVLGESGDSREVRQEDKQSLLSDSIKEGGSTPRQHTGTPDREPTQRTRSPLESPSRVRRSLNGSLEDAVAEALSLNDGRQTNVTVSGHSWGREQRHRLSHTKHSKKNNAFEEELRRYEDKERAELHKARLKAQKAERDYREAILEDVSHVSRQSPAKTKHRTRHSTHTSGGQGHQEAIRKVAPMKVKENDLLPILREELPHLHISHHTLSRMWEQQMQQVDRLHALSSSHRQHHSKLPRQVEEAQRKYDLLVELIRKDQDHSKRLKQFKDRIQQQKSLQNNLRDQRQQVARAKKYHSDYHVQHRARLMRARTKEERMFRQLFSEGLELQKTRLREQRAYAREQRLEHQKRHQDEIESLENYYKDQFSLLAEKLALEREDIQVRKKAQEKALLKMKRELRSRMEREIGELQRIIIQNDEEDHFQDLEVQRLRNQVHMASFQYNASYMH</sequence>